<dbReference type="RefSeq" id="XP_026668849.1">
    <property type="nucleotide sequence ID" value="XM_026813048.1"/>
</dbReference>
<keyword evidence="5" id="KW-0552">Olfaction</keyword>
<protein>
    <submittedName>
        <fullName evidence="12">Uncharacterized protein LOC113464243</fullName>
    </submittedName>
</protein>
<keyword evidence="7 10" id="KW-0472">Membrane</keyword>
<dbReference type="AlphaFoldDB" id="A0AAJ7RZW3"/>
<keyword evidence="9" id="KW-0807">Transducer</keyword>
<accession>A0AAJ7RZW3</accession>
<feature type="transmembrane region" description="Helical" evidence="10">
    <location>
        <begin position="37"/>
        <end position="60"/>
    </location>
</feature>
<dbReference type="GO" id="GO:0004984">
    <property type="term" value="F:olfactory receptor activity"/>
    <property type="evidence" value="ECO:0007669"/>
    <property type="project" value="InterPro"/>
</dbReference>
<dbReference type="GO" id="GO:0005886">
    <property type="term" value="C:plasma membrane"/>
    <property type="evidence" value="ECO:0007669"/>
    <property type="project" value="UniProtKB-SubCell"/>
</dbReference>
<dbReference type="PANTHER" id="PTHR21137">
    <property type="entry name" value="ODORANT RECEPTOR"/>
    <property type="match status" value="1"/>
</dbReference>
<evidence type="ECO:0000256" key="6">
    <source>
        <dbReference type="ARBA" id="ARBA00022989"/>
    </source>
</evidence>
<gene>
    <name evidence="12" type="primary">LOC113464243</name>
</gene>
<name>A0AAJ7RZW3_9HYME</name>
<keyword evidence="3" id="KW-0716">Sensory transduction</keyword>
<evidence type="ECO:0000256" key="5">
    <source>
        <dbReference type="ARBA" id="ARBA00022725"/>
    </source>
</evidence>
<dbReference type="KEGG" id="ccal:113464243"/>
<feature type="transmembrane region" description="Helical" evidence="10">
    <location>
        <begin position="176"/>
        <end position="197"/>
    </location>
</feature>
<organism evidence="11 12">
    <name type="scientific">Ceratina calcarata</name>
    <dbReference type="NCBI Taxonomy" id="156304"/>
    <lineage>
        <taxon>Eukaryota</taxon>
        <taxon>Metazoa</taxon>
        <taxon>Ecdysozoa</taxon>
        <taxon>Arthropoda</taxon>
        <taxon>Hexapoda</taxon>
        <taxon>Insecta</taxon>
        <taxon>Pterygota</taxon>
        <taxon>Neoptera</taxon>
        <taxon>Endopterygota</taxon>
        <taxon>Hymenoptera</taxon>
        <taxon>Apocrita</taxon>
        <taxon>Aculeata</taxon>
        <taxon>Apoidea</taxon>
        <taxon>Anthophila</taxon>
        <taxon>Apidae</taxon>
        <taxon>Ceratina</taxon>
        <taxon>Zadontomerus</taxon>
    </lineage>
</organism>
<dbReference type="GeneID" id="113464243"/>
<dbReference type="InterPro" id="IPR004117">
    <property type="entry name" value="7tm6_olfct_rcpt"/>
</dbReference>
<evidence type="ECO:0000313" key="12">
    <source>
        <dbReference type="RefSeq" id="XP_026668849.1"/>
    </source>
</evidence>
<keyword evidence="8" id="KW-0675">Receptor</keyword>
<proteinExistence type="predicted"/>
<evidence type="ECO:0000256" key="9">
    <source>
        <dbReference type="ARBA" id="ARBA00023224"/>
    </source>
</evidence>
<reference evidence="12" key="1">
    <citation type="submission" date="2025-08" db="UniProtKB">
        <authorList>
            <consortium name="RefSeq"/>
        </authorList>
    </citation>
    <scope>IDENTIFICATION</scope>
    <source>
        <tissue evidence="12">Whole body</tissue>
    </source>
</reference>
<keyword evidence="4 10" id="KW-0812">Transmembrane</keyword>
<comment type="subcellular location">
    <subcellularLocation>
        <location evidence="1">Cell membrane</location>
        <topology evidence="1">Multi-pass membrane protein</topology>
    </subcellularLocation>
</comment>
<evidence type="ECO:0000256" key="3">
    <source>
        <dbReference type="ARBA" id="ARBA00022606"/>
    </source>
</evidence>
<dbReference type="PANTHER" id="PTHR21137:SF35">
    <property type="entry name" value="ODORANT RECEPTOR 19A-RELATED"/>
    <property type="match status" value="1"/>
</dbReference>
<dbReference type="Pfam" id="PF02949">
    <property type="entry name" value="7tm_6"/>
    <property type="match status" value="1"/>
</dbReference>
<evidence type="ECO:0000256" key="8">
    <source>
        <dbReference type="ARBA" id="ARBA00023170"/>
    </source>
</evidence>
<feature type="non-terminal residue" evidence="12">
    <location>
        <position position="257"/>
    </location>
</feature>
<evidence type="ECO:0000256" key="10">
    <source>
        <dbReference type="SAM" id="Phobius"/>
    </source>
</evidence>
<evidence type="ECO:0000256" key="4">
    <source>
        <dbReference type="ARBA" id="ARBA00022692"/>
    </source>
</evidence>
<evidence type="ECO:0000256" key="7">
    <source>
        <dbReference type="ARBA" id="ARBA00023136"/>
    </source>
</evidence>
<sequence length="257" mass="30104">MNFEKFVTQYFNVTRGYGRIAGTWPFLTKSHKFISSAYIHFLVISALVTQTGQIVVYFSIGTIVEQIPFLMVAVASYVKFINYIINTDKFKELFINMVKDWQDEKTEEEDNIMKEYADRGAFYTYVYTTNIYFCSVVFFCLPLIPRVLDVFAPLNESRPRVELYPGYYFIENNDDYYYFIMLYTMICMLSTMCVFIATDTILLYMVQHVCGLLSLAGHRFKYSMGTGYSLTNSEKINKELVYKKVCYAIKTHKRALT</sequence>
<keyword evidence="11" id="KW-1185">Reference proteome</keyword>
<dbReference type="Proteomes" id="UP000694925">
    <property type="component" value="Unplaced"/>
</dbReference>
<evidence type="ECO:0000256" key="1">
    <source>
        <dbReference type="ARBA" id="ARBA00004651"/>
    </source>
</evidence>
<evidence type="ECO:0000313" key="11">
    <source>
        <dbReference type="Proteomes" id="UP000694925"/>
    </source>
</evidence>
<feature type="transmembrane region" description="Helical" evidence="10">
    <location>
        <begin position="122"/>
        <end position="144"/>
    </location>
</feature>
<feature type="transmembrane region" description="Helical" evidence="10">
    <location>
        <begin position="66"/>
        <end position="85"/>
    </location>
</feature>
<evidence type="ECO:0000256" key="2">
    <source>
        <dbReference type="ARBA" id="ARBA00022475"/>
    </source>
</evidence>
<dbReference type="GO" id="GO:0005549">
    <property type="term" value="F:odorant binding"/>
    <property type="evidence" value="ECO:0007669"/>
    <property type="project" value="InterPro"/>
</dbReference>
<keyword evidence="2" id="KW-1003">Cell membrane</keyword>
<dbReference type="GO" id="GO:0007165">
    <property type="term" value="P:signal transduction"/>
    <property type="evidence" value="ECO:0007669"/>
    <property type="project" value="UniProtKB-KW"/>
</dbReference>
<keyword evidence="6 10" id="KW-1133">Transmembrane helix</keyword>